<evidence type="ECO:0008006" key="2">
    <source>
        <dbReference type="Google" id="ProtNLM"/>
    </source>
</evidence>
<dbReference type="Gene3D" id="3.80.10.10">
    <property type="entry name" value="Ribonuclease Inhibitor"/>
    <property type="match status" value="1"/>
</dbReference>
<sequence length="115" mass="12986">MSKSISKISSLEDLDISLNNLETLPPSIIDLKSIKRLNIELNPIISYKEGWDLIKDLRSRGVEIIESDNSYYESLSPRLSPDPNQFCPACKSGNFETDIYSFWVCHDCGLDVTKG</sequence>
<organism evidence="1">
    <name type="scientific">marine sediment metagenome</name>
    <dbReference type="NCBI Taxonomy" id="412755"/>
    <lineage>
        <taxon>unclassified sequences</taxon>
        <taxon>metagenomes</taxon>
        <taxon>ecological metagenomes</taxon>
    </lineage>
</organism>
<accession>A0A0F9NRK0</accession>
<dbReference type="InterPro" id="IPR032675">
    <property type="entry name" value="LRR_dom_sf"/>
</dbReference>
<dbReference type="AlphaFoldDB" id="A0A0F9NRK0"/>
<name>A0A0F9NRK0_9ZZZZ</name>
<protein>
    <recommendedName>
        <fullName evidence="2">Leucine-rich repeat domain-containing protein</fullName>
    </recommendedName>
</protein>
<evidence type="ECO:0000313" key="1">
    <source>
        <dbReference type="EMBL" id="KKM83847.1"/>
    </source>
</evidence>
<comment type="caution">
    <text evidence="1">The sequence shown here is derived from an EMBL/GenBank/DDBJ whole genome shotgun (WGS) entry which is preliminary data.</text>
</comment>
<proteinExistence type="predicted"/>
<dbReference type="SUPFAM" id="SSF52058">
    <property type="entry name" value="L domain-like"/>
    <property type="match status" value="1"/>
</dbReference>
<dbReference type="EMBL" id="LAZR01007655">
    <property type="protein sequence ID" value="KKM83847.1"/>
    <property type="molecule type" value="Genomic_DNA"/>
</dbReference>
<reference evidence="1" key="1">
    <citation type="journal article" date="2015" name="Nature">
        <title>Complex archaea that bridge the gap between prokaryotes and eukaryotes.</title>
        <authorList>
            <person name="Spang A."/>
            <person name="Saw J.H."/>
            <person name="Jorgensen S.L."/>
            <person name="Zaremba-Niedzwiedzka K."/>
            <person name="Martijn J."/>
            <person name="Lind A.E."/>
            <person name="van Eijk R."/>
            <person name="Schleper C."/>
            <person name="Guy L."/>
            <person name="Ettema T.J."/>
        </authorList>
    </citation>
    <scope>NUCLEOTIDE SEQUENCE</scope>
</reference>
<gene>
    <name evidence="1" type="ORF">LCGC14_1305230</name>
</gene>